<accession>A0A371NPW0</accession>
<dbReference type="InterPro" id="IPR016181">
    <property type="entry name" value="Acyl_CoA_acyltransferase"/>
</dbReference>
<evidence type="ECO:0000313" key="6">
    <source>
        <dbReference type="Proteomes" id="UP000262172"/>
    </source>
</evidence>
<dbReference type="EMBL" id="QUAB01000047">
    <property type="protein sequence ID" value="REJ04223.1"/>
    <property type="molecule type" value="Genomic_DNA"/>
</dbReference>
<dbReference type="GO" id="GO:0005737">
    <property type="term" value="C:cytoplasm"/>
    <property type="evidence" value="ECO:0007669"/>
    <property type="project" value="TreeGrafter"/>
</dbReference>
<reference evidence="5 6" key="1">
    <citation type="submission" date="2018-08" db="EMBL/GenBank/DDBJ databases">
        <title>Isolation, diversity and antifungal activity of Actinobacteria from cow dung.</title>
        <authorList>
            <person name="Ling L."/>
        </authorList>
    </citation>
    <scope>NUCLEOTIDE SEQUENCE [LARGE SCALE GENOMIC DNA]</scope>
    <source>
        <strain evidence="5 6">NEAU-LLE</strain>
    </source>
</reference>
<dbReference type="Proteomes" id="UP000262172">
    <property type="component" value="Unassembled WGS sequence"/>
</dbReference>
<sequence>MSEARRMLAGMDPIRLRPWSAGDLGLLQAANTPEMTAHLNGPETEQQVIDRHAKYLRLWQEGTARTFVIVDEQGHPLGSIAHWGAEWRDQPVREAGWFVLPEAQGRGVSSRAIELLIDDVLQHRGEARYLAAFPSVDNAASNGVCRHGGFTLMGTKTEEFRGADLTLNEWVLDLEDSLPA</sequence>
<keyword evidence="2" id="KW-0012">Acyltransferase</keyword>
<proteinExistence type="inferred from homology"/>
<comment type="caution">
    <text evidence="5">The sequence shown here is derived from an EMBL/GenBank/DDBJ whole genome shotgun (WGS) entry which is preliminary data.</text>
</comment>
<evidence type="ECO:0000313" key="5">
    <source>
        <dbReference type="EMBL" id="REJ04223.1"/>
    </source>
</evidence>
<dbReference type="AlphaFoldDB" id="A0A371NPW0"/>
<evidence type="ECO:0000256" key="2">
    <source>
        <dbReference type="ARBA" id="ARBA00023315"/>
    </source>
</evidence>
<evidence type="ECO:0000256" key="1">
    <source>
        <dbReference type="ARBA" id="ARBA00022679"/>
    </source>
</evidence>
<dbReference type="Pfam" id="PF13302">
    <property type="entry name" value="Acetyltransf_3"/>
    <property type="match status" value="1"/>
</dbReference>
<protein>
    <submittedName>
        <fullName evidence="5">N-acetyltransferase</fullName>
    </submittedName>
</protein>
<keyword evidence="1 5" id="KW-0808">Transferase</keyword>
<dbReference type="PANTHER" id="PTHR43792">
    <property type="entry name" value="GNAT FAMILY, PUTATIVE (AFU_ORTHOLOGUE AFUA_3G00765)-RELATED-RELATED"/>
    <property type="match status" value="1"/>
</dbReference>
<feature type="domain" description="N-acetyltransferase" evidence="4">
    <location>
        <begin position="14"/>
        <end position="175"/>
    </location>
</feature>
<evidence type="ECO:0000256" key="3">
    <source>
        <dbReference type="ARBA" id="ARBA00038502"/>
    </source>
</evidence>
<dbReference type="PROSITE" id="PS51186">
    <property type="entry name" value="GNAT"/>
    <property type="match status" value="1"/>
</dbReference>
<name>A0A371NPW0_9MICO</name>
<organism evidence="5 6">
    <name type="scientific">Microbacterium bovistercoris</name>
    <dbReference type="NCBI Taxonomy" id="2293570"/>
    <lineage>
        <taxon>Bacteria</taxon>
        <taxon>Bacillati</taxon>
        <taxon>Actinomycetota</taxon>
        <taxon>Actinomycetes</taxon>
        <taxon>Micrococcales</taxon>
        <taxon>Microbacteriaceae</taxon>
        <taxon>Microbacterium</taxon>
    </lineage>
</organism>
<evidence type="ECO:0000259" key="4">
    <source>
        <dbReference type="PROSITE" id="PS51186"/>
    </source>
</evidence>
<dbReference type="Gene3D" id="3.40.630.30">
    <property type="match status" value="1"/>
</dbReference>
<dbReference type="OrthoDB" id="9809583at2"/>
<keyword evidence="6" id="KW-1185">Reference proteome</keyword>
<dbReference type="InterPro" id="IPR051531">
    <property type="entry name" value="N-acetyltransferase"/>
</dbReference>
<gene>
    <name evidence="5" type="ORF">DY023_15065</name>
</gene>
<dbReference type="PANTHER" id="PTHR43792:SF8">
    <property type="entry name" value="[RIBOSOMAL PROTEIN US5]-ALANINE N-ACETYLTRANSFERASE"/>
    <property type="match status" value="1"/>
</dbReference>
<dbReference type="GO" id="GO:0008999">
    <property type="term" value="F:protein-N-terminal-alanine acetyltransferase activity"/>
    <property type="evidence" value="ECO:0007669"/>
    <property type="project" value="TreeGrafter"/>
</dbReference>
<comment type="similarity">
    <text evidence="3">Belongs to the acetyltransferase family. RimJ subfamily.</text>
</comment>
<dbReference type="SUPFAM" id="SSF55729">
    <property type="entry name" value="Acyl-CoA N-acyltransferases (Nat)"/>
    <property type="match status" value="1"/>
</dbReference>
<dbReference type="InterPro" id="IPR000182">
    <property type="entry name" value="GNAT_dom"/>
</dbReference>